<evidence type="ECO:0000313" key="2">
    <source>
        <dbReference type="Proteomes" id="UP000233256"/>
    </source>
</evidence>
<name>A0A2N1PN57_9BACT</name>
<dbReference type="EMBL" id="PGXC01000012">
    <property type="protein sequence ID" value="PKK89775.1"/>
    <property type="molecule type" value="Genomic_DNA"/>
</dbReference>
<dbReference type="AlphaFoldDB" id="A0A2N1PN57"/>
<evidence type="ECO:0000313" key="1">
    <source>
        <dbReference type="EMBL" id="PKK89775.1"/>
    </source>
</evidence>
<organism evidence="1 2">
    <name type="scientific">Candidatus Wallbacteria bacterium HGW-Wallbacteria-1</name>
    <dbReference type="NCBI Taxonomy" id="2013854"/>
    <lineage>
        <taxon>Bacteria</taxon>
        <taxon>Candidatus Walliibacteriota</taxon>
    </lineage>
</organism>
<proteinExistence type="predicted"/>
<reference evidence="1 2" key="1">
    <citation type="journal article" date="2017" name="ISME J.">
        <title>Potential for microbial H2 and metal transformations associated with novel bacteria and archaea in deep terrestrial subsurface sediments.</title>
        <authorList>
            <person name="Hernsdorf A.W."/>
            <person name="Amano Y."/>
            <person name="Miyakawa K."/>
            <person name="Ise K."/>
            <person name="Suzuki Y."/>
            <person name="Anantharaman K."/>
            <person name="Probst A."/>
            <person name="Burstein D."/>
            <person name="Thomas B.C."/>
            <person name="Banfield J.F."/>
        </authorList>
    </citation>
    <scope>NUCLEOTIDE SEQUENCE [LARGE SCALE GENOMIC DNA]</scope>
    <source>
        <strain evidence="1">HGW-Wallbacteria-1</strain>
    </source>
</reference>
<accession>A0A2N1PN57</accession>
<sequence length="160" mass="19058">MSDKYTEKSIKATRTYTQKMKSSAKRVFPLLCPVRELEWVQEWPLEKVFTKSGYAEEDCVFLTRTESRERAIWYITRHEPENYFLEMVKITPSETGCKFQIKLEETGADTCDSTITYTYVALTPKGKEFVESFTDENYQRFMKKWEKMLNNYLEKTARSE</sequence>
<gene>
    <name evidence="1" type="ORF">CVV64_12680</name>
</gene>
<comment type="caution">
    <text evidence="1">The sequence shown here is derived from an EMBL/GenBank/DDBJ whole genome shotgun (WGS) entry which is preliminary data.</text>
</comment>
<protein>
    <recommendedName>
        <fullName evidence="3">SRPBCC family protein</fullName>
    </recommendedName>
</protein>
<evidence type="ECO:0008006" key="3">
    <source>
        <dbReference type="Google" id="ProtNLM"/>
    </source>
</evidence>
<dbReference type="Proteomes" id="UP000233256">
    <property type="component" value="Unassembled WGS sequence"/>
</dbReference>